<dbReference type="PANTHER" id="PTHR48051">
    <property type="match status" value="1"/>
</dbReference>
<dbReference type="PRINTS" id="PR00449">
    <property type="entry name" value="RASTRNSFRMNG"/>
</dbReference>
<dbReference type="SMART" id="SM00369">
    <property type="entry name" value="LRR_TYP"/>
    <property type="match status" value="8"/>
</dbReference>
<protein>
    <submittedName>
        <fullName evidence="5">Leucine-rich repeat domain-containing protein</fullName>
    </submittedName>
</protein>
<dbReference type="Proteomes" id="UP000625316">
    <property type="component" value="Unassembled WGS sequence"/>
</dbReference>
<keyword evidence="6" id="KW-1185">Reference proteome</keyword>
<evidence type="ECO:0000259" key="4">
    <source>
        <dbReference type="PROSITE" id="PS51424"/>
    </source>
</evidence>
<dbReference type="SUPFAM" id="SSF52058">
    <property type="entry name" value="L domain-like"/>
    <property type="match status" value="1"/>
</dbReference>
<dbReference type="InterPro" id="IPR055414">
    <property type="entry name" value="LRR_R13L4/SHOC2-like"/>
</dbReference>
<dbReference type="SUPFAM" id="SSF52540">
    <property type="entry name" value="P-loop containing nucleoside triphosphate hydrolases"/>
    <property type="match status" value="1"/>
</dbReference>
<dbReference type="PRINTS" id="PR00019">
    <property type="entry name" value="LEURICHRPT"/>
</dbReference>
<accession>A0A928Z685</accession>
<dbReference type="InterPro" id="IPR032675">
    <property type="entry name" value="LRR_dom_sf"/>
</dbReference>
<dbReference type="Gene3D" id="3.40.50.300">
    <property type="entry name" value="P-loop containing nucleotide triphosphate hydrolases"/>
    <property type="match status" value="1"/>
</dbReference>
<dbReference type="RefSeq" id="WP_264326824.1">
    <property type="nucleotide sequence ID" value="NZ_JADEXQ010000084.1"/>
</dbReference>
<evidence type="ECO:0000256" key="3">
    <source>
        <dbReference type="ARBA" id="ARBA00022741"/>
    </source>
</evidence>
<evidence type="ECO:0000313" key="6">
    <source>
        <dbReference type="Proteomes" id="UP000625316"/>
    </source>
</evidence>
<dbReference type="Pfam" id="PF00560">
    <property type="entry name" value="LRR_1"/>
    <property type="match status" value="1"/>
</dbReference>
<dbReference type="GO" id="GO:0000166">
    <property type="term" value="F:nucleotide binding"/>
    <property type="evidence" value="ECO:0007669"/>
    <property type="project" value="UniProtKB-KW"/>
</dbReference>
<keyword evidence="2" id="KW-0677">Repeat</keyword>
<name>A0A928Z685_9CYAN</name>
<keyword evidence="3" id="KW-0547">Nucleotide-binding</keyword>
<dbReference type="InterPro" id="IPR020859">
    <property type="entry name" value="ROC"/>
</dbReference>
<evidence type="ECO:0000256" key="1">
    <source>
        <dbReference type="ARBA" id="ARBA00022614"/>
    </source>
</evidence>
<dbReference type="PANTHER" id="PTHR48051:SF54">
    <property type="entry name" value="LEUCINE-RICH REPEAT-CONTAINING PROTEIN"/>
    <property type="match status" value="1"/>
</dbReference>
<comment type="caution">
    <text evidence="5">The sequence shown here is derived from an EMBL/GenBank/DDBJ whole genome shotgun (WGS) entry which is preliminary data.</text>
</comment>
<dbReference type="PROSITE" id="PS51424">
    <property type="entry name" value="ROC"/>
    <property type="match status" value="1"/>
</dbReference>
<keyword evidence="1" id="KW-0433">Leucine-rich repeat</keyword>
<dbReference type="SMART" id="SM00364">
    <property type="entry name" value="LRR_BAC"/>
    <property type="match status" value="7"/>
</dbReference>
<dbReference type="GO" id="GO:0005737">
    <property type="term" value="C:cytoplasm"/>
    <property type="evidence" value="ECO:0007669"/>
    <property type="project" value="TreeGrafter"/>
</dbReference>
<dbReference type="SMART" id="SM00365">
    <property type="entry name" value="LRR_SD22"/>
    <property type="match status" value="6"/>
</dbReference>
<dbReference type="AlphaFoldDB" id="A0A928Z685"/>
<dbReference type="EMBL" id="JADEXQ010000084">
    <property type="protein sequence ID" value="MBE9032000.1"/>
    <property type="molecule type" value="Genomic_DNA"/>
</dbReference>
<dbReference type="InterPro" id="IPR050216">
    <property type="entry name" value="LRR_domain-containing"/>
</dbReference>
<evidence type="ECO:0000313" key="5">
    <source>
        <dbReference type="EMBL" id="MBE9032000.1"/>
    </source>
</evidence>
<feature type="non-terminal residue" evidence="5">
    <location>
        <position position="470"/>
    </location>
</feature>
<sequence length="470" mass="52663">MMEPDILLDMIELVMQNDWEELSFPSAGISTLPESIGQLTNLTSLDLRDNQLVSLPESIGQLTNLTSLDLRDNQLVSLPESIGQLTRLKSLLLSGNPITNLPDSVSQLDKFTSLNLSFTGLQEVPKWIADLTNLTSLDLSNNYLTSLPESIVQLRNLISLDLSSNCFEEFPDQIARLKSLTSLNIRSNKFGGLPDQICELSSLTFFNLSHCSLIALPVSMGNLKNLISLDISYNKLEDLPKSIVDLKMINSFALQGNPLSSLPPEIRRQDGLAILSYYCQLIEGQTDYIYEAKLLLIGEGGAGKTTLANKLIDVKYELKLENSQTPEESTEGIDVLSFSFEHFSGNPLRINIWDFGGQEIYHATHQFFLTKRSLYVLVADTRQDNTDFNYWLEVVELLSDASPTLIVKNEKQDRQCQVNEGQLRGRFPNLEKVLTTNLLTNRGLPEILMAVQHHISQLPHIGQPLPKTWV</sequence>
<dbReference type="InterPro" id="IPR001611">
    <property type="entry name" value="Leu-rich_rpt"/>
</dbReference>
<dbReference type="InterPro" id="IPR003591">
    <property type="entry name" value="Leu-rich_rpt_typical-subtyp"/>
</dbReference>
<evidence type="ECO:0000256" key="2">
    <source>
        <dbReference type="ARBA" id="ARBA00022737"/>
    </source>
</evidence>
<gene>
    <name evidence="5" type="ORF">IQ266_19875</name>
</gene>
<feature type="domain" description="Roc" evidence="4">
    <location>
        <begin position="285"/>
        <end position="470"/>
    </location>
</feature>
<dbReference type="Pfam" id="PF13855">
    <property type="entry name" value="LRR_8"/>
    <property type="match status" value="1"/>
</dbReference>
<dbReference type="Pfam" id="PF08477">
    <property type="entry name" value="Roc"/>
    <property type="match status" value="1"/>
</dbReference>
<dbReference type="PROSITE" id="PS51450">
    <property type="entry name" value="LRR"/>
    <property type="match status" value="5"/>
</dbReference>
<dbReference type="InterPro" id="IPR027417">
    <property type="entry name" value="P-loop_NTPase"/>
</dbReference>
<organism evidence="5 6">
    <name type="scientific">Romeriopsis navalis LEGE 11480</name>
    <dbReference type="NCBI Taxonomy" id="2777977"/>
    <lineage>
        <taxon>Bacteria</taxon>
        <taxon>Bacillati</taxon>
        <taxon>Cyanobacteriota</taxon>
        <taxon>Cyanophyceae</taxon>
        <taxon>Leptolyngbyales</taxon>
        <taxon>Leptolyngbyaceae</taxon>
        <taxon>Romeriopsis</taxon>
        <taxon>Romeriopsis navalis</taxon>
    </lineage>
</organism>
<proteinExistence type="predicted"/>
<reference evidence="5" key="1">
    <citation type="submission" date="2020-10" db="EMBL/GenBank/DDBJ databases">
        <authorList>
            <person name="Castelo-Branco R."/>
            <person name="Eusebio N."/>
            <person name="Adriana R."/>
            <person name="Vieira A."/>
            <person name="Brugerolle De Fraissinette N."/>
            <person name="Rezende De Castro R."/>
            <person name="Schneider M.P."/>
            <person name="Vasconcelos V."/>
            <person name="Leao P.N."/>
        </authorList>
    </citation>
    <scope>NUCLEOTIDE SEQUENCE</scope>
    <source>
        <strain evidence="5">LEGE 11480</strain>
    </source>
</reference>
<dbReference type="Gene3D" id="3.80.10.10">
    <property type="entry name" value="Ribonuclease Inhibitor"/>
    <property type="match status" value="1"/>
</dbReference>
<dbReference type="Pfam" id="PF23598">
    <property type="entry name" value="LRR_14"/>
    <property type="match status" value="1"/>
</dbReference>